<evidence type="ECO:0000256" key="7">
    <source>
        <dbReference type="ARBA" id="ARBA00022832"/>
    </source>
</evidence>
<evidence type="ECO:0000256" key="5">
    <source>
        <dbReference type="ARBA" id="ARBA00022723"/>
    </source>
</evidence>
<dbReference type="EMBL" id="FNHH01000006">
    <property type="protein sequence ID" value="SDM12622.1"/>
    <property type="molecule type" value="Genomic_DNA"/>
</dbReference>
<dbReference type="PANTHER" id="PTHR12863">
    <property type="entry name" value="FATTY ACID HYDROXYLASE"/>
    <property type="match status" value="1"/>
</dbReference>
<sequence length="215" mass="25157">MIVIMDSLKIKNKGQARIFKNDQMESLTKTKPWIIYSIYIPVCSAMIYYGSKLPEFSLVFIAVLFLIAMISWTLFEYLAHRYLFHLNPGSQWGKRLVYIFHGNHHEFPRDTERLFMPPVPSILIGSIVFGIFAGISYLLTGTINYSFIFFPGFITGYLIYVSMHYAIHTFAPPKIFKGLWRNHHLHHYRYHDKGYGVSTPFWDIMFNTVPKNGKL</sequence>
<dbReference type="AlphaFoldDB" id="A0A1G9QNL1"/>
<evidence type="ECO:0000313" key="17">
    <source>
        <dbReference type="Proteomes" id="UP000199226"/>
    </source>
</evidence>
<keyword evidence="17" id="KW-1185">Reference proteome</keyword>
<keyword evidence="4 14" id="KW-0812">Transmembrane</keyword>
<keyword evidence="12 14" id="KW-0472">Membrane</keyword>
<evidence type="ECO:0000256" key="3">
    <source>
        <dbReference type="ARBA" id="ARBA00022516"/>
    </source>
</evidence>
<evidence type="ECO:0000259" key="15">
    <source>
        <dbReference type="Pfam" id="PF04116"/>
    </source>
</evidence>
<comment type="cofactor">
    <cofactor evidence="1">
        <name>Zn(2+)</name>
        <dbReference type="ChEBI" id="CHEBI:29105"/>
    </cofactor>
</comment>
<feature type="transmembrane region" description="Helical" evidence="14">
    <location>
        <begin position="119"/>
        <end position="139"/>
    </location>
</feature>
<evidence type="ECO:0000256" key="11">
    <source>
        <dbReference type="ARBA" id="ARBA00023098"/>
    </source>
</evidence>
<keyword evidence="13" id="KW-0275">Fatty acid biosynthesis</keyword>
<keyword evidence="3" id="KW-0444">Lipid biosynthesis</keyword>
<keyword evidence="11" id="KW-0443">Lipid metabolism</keyword>
<evidence type="ECO:0000256" key="8">
    <source>
        <dbReference type="ARBA" id="ARBA00022833"/>
    </source>
</evidence>
<keyword evidence="6" id="KW-0256">Endoplasmic reticulum</keyword>
<dbReference type="Pfam" id="PF04116">
    <property type="entry name" value="FA_hydroxylase"/>
    <property type="match status" value="1"/>
</dbReference>
<dbReference type="Proteomes" id="UP000199226">
    <property type="component" value="Unassembled WGS sequence"/>
</dbReference>
<keyword evidence="8" id="KW-0862">Zinc</keyword>
<evidence type="ECO:0000256" key="4">
    <source>
        <dbReference type="ARBA" id="ARBA00022692"/>
    </source>
</evidence>
<evidence type="ECO:0000256" key="1">
    <source>
        <dbReference type="ARBA" id="ARBA00001947"/>
    </source>
</evidence>
<dbReference type="STRING" id="990371.SAMN05421813_106131"/>
<evidence type="ECO:0000313" key="16">
    <source>
        <dbReference type="EMBL" id="SDM12622.1"/>
    </source>
</evidence>
<accession>A0A1G9QNL1</accession>
<dbReference type="GO" id="GO:0080132">
    <property type="term" value="F:fatty acid 2-hydroxylase activity"/>
    <property type="evidence" value="ECO:0007669"/>
    <property type="project" value="InterPro"/>
</dbReference>
<dbReference type="GO" id="GO:0005506">
    <property type="term" value="F:iron ion binding"/>
    <property type="evidence" value="ECO:0007669"/>
    <property type="project" value="InterPro"/>
</dbReference>
<evidence type="ECO:0000256" key="6">
    <source>
        <dbReference type="ARBA" id="ARBA00022824"/>
    </source>
</evidence>
<evidence type="ECO:0000256" key="13">
    <source>
        <dbReference type="ARBA" id="ARBA00023160"/>
    </source>
</evidence>
<comment type="subcellular location">
    <subcellularLocation>
        <location evidence="2">Endoplasmic reticulum membrane</location>
        <topology evidence="2">Multi-pass membrane protein</topology>
    </subcellularLocation>
</comment>
<evidence type="ECO:0000256" key="9">
    <source>
        <dbReference type="ARBA" id="ARBA00022989"/>
    </source>
</evidence>
<organism evidence="16 17">
    <name type="scientific">Daejeonella rubra</name>
    <dbReference type="NCBI Taxonomy" id="990371"/>
    <lineage>
        <taxon>Bacteria</taxon>
        <taxon>Pseudomonadati</taxon>
        <taxon>Bacteroidota</taxon>
        <taxon>Sphingobacteriia</taxon>
        <taxon>Sphingobacteriales</taxon>
        <taxon>Sphingobacteriaceae</taxon>
        <taxon>Daejeonella</taxon>
    </lineage>
</organism>
<dbReference type="GO" id="GO:0016020">
    <property type="term" value="C:membrane"/>
    <property type="evidence" value="ECO:0007669"/>
    <property type="project" value="InterPro"/>
</dbReference>
<keyword evidence="7" id="KW-0276">Fatty acid metabolism</keyword>
<evidence type="ECO:0000256" key="14">
    <source>
        <dbReference type="SAM" id="Phobius"/>
    </source>
</evidence>
<feature type="domain" description="Fatty acid hydroxylase" evidence="15">
    <location>
        <begin position="65"/>
        <end position="208"/>
    </location>
</feature>
<dbReference type="GO" id="GO:0006633">
    <property type="term" value="P:fatty acid biosynthetic process"/>
    <property type="evidence" value="ECO:0007669"/>
    <property type="project" value="UniProtKB-KW"/>
</dbReference>
<evidence type="ECO:0000256" key="2">
    <source>
        <dbReference type="ARBA" id="ARBA00004477"/>
    </source>
</evidence>
<proteinExistence type="predicted"/>
<dbReference type="InterPro" id="IPR006694">
    <property type="entry name" value="Fatty_acid_hydroxylase"/>
</dbReference>
<feature type="transmembrane region" description="Helical" evidence="14">
    <location>
        <begin position="33"/>
        <end position="50"/>
    </location>
</feature>
<keyword evidence="9 14" id="KW-1133">Transmembrane helix</keyword>
<feature type="transmembrane region" description="Helical" evidence="14">
    <location>
        <begin position="145"/>
        <end position="167"/>
    </location>
</feature>
<keyword evidence="5" id="KW-0479">Metal-binding</keyword>
<keyword evidence="10" id="KW-0560">Oxidoreductase</keyword>
<name>A0A1G9QNL1_9SPHI</name>
<gene>
    <name evidence="16" type="ORF">SAMN05421813_106131</name>
</gene>
<feature type="transmembrane region" description="Helical" evidence="14">
    <location>
        <begin position="56"/>
        <end position="75"/>
    </location>
</feature>
<protein>
    <submittedName>
        <fullName evidence="16">Sterol desaturase/sphingolipid hydroxylase, fatty acid hydroxylase superfamily</fullName>
    </submittedName>
</protein>
<dbReference type="PANTHER" id="PTHR12863:SF1">
    <property type="entry name" value="FATTY ACID 2-HYDROXYLASE"/>
    <property type="match status" value="1"/>
</dbReference>
<reference evidence="17" key="1">
    <citation type="submission" date="2016-10" db="EMBL/GenBank/DDBJ databases">
        <authorList>
            <person name="Varghese N."/>
            <person name="Submissions S."/>
        </authorList>
    </citation>
    <scope>NUCLEOTIDE SEQUENCE [LARGE SCALE GENOMIC DNA]</scope>
    <source>
        <strain evidence="17">DSM 24536</strain>
    </source>
</reference>
<evidence type="ECO:0000256" key="12">
    <source>
        <dbReference type="ARBA" id="ARBA00023136"/>
    </source>
</evidence>
<evidence type="ECO:0000256" key="10">
    <source>
        <dbReference type="ARBA" id="ARBA00023002"/>
    </source>
</evidence>
<dbReference type="InterPro" id="IPR014430">
    <property type="entry name" value="Scs7"/>
</dbReference>